<dbReference type="GeneID" id="25910255"/>
<dbReference type="RefSeq" id="XP_014151705.1">
    <property type="nucleotide sequence ID" value="XM_014296230.1"/>
</dbReference>
<dbReference type="PROSITE" id="PS50102">
    <property type="entry name" value="RRM"/>
    <property type="match status" value="1"/>
</dbReference>
<feature type="compositionally biased region" description="Basic and acidic residues" evidence="3">
    <location>
        <begin position="736"/>
        <end position="745"/>
    </location>
</feature>
<feature type="domain" description="CCHC-type" evidence="5">
    <location>
        <begin position="272"/>
        <end position="287"/>
    </location>
</feature>
<evidence type="ECO:0000256" key="1">
    <source>
        <dbReference type="PROSITE-ProRule" id="PRU00047"/>
    </source>
</evidence>
<dbReference type="STRING" id="667725.A0A0L0FPA0"/>
<dbReference type="GO" id="GO:0008270">
    <property type="term" value="F:zinc ion binding"/>
    <property type="evidence" value="ECO:0007669"/>
    <property type="project" value="UniProtKB-KW"/>
</dbReference>
<feature type="domain" description="CCHC-type" evidence="5">
    <location>
        <begin position="313"/>
        <end position="329"/>
    </location>
</feature>
<keyword evidence="1" id="KW-0863">Zinc-finger</keyword>
<dbReference type="PANTHER" id="PTHR46565:SF20">
    <property type="entry name" value="COLD SHOCK DOMAIN-CONTAINING PROTEIN 4"/>
    <property type="match status" value="1"/>
</dbReference>
<evidence type="ECO:0000259" key="5">
    <source>
        <dbReference type="PROSITE" id="PS50158"/>
    </source>
</evidence>
<dbReference type="InterPro" id="IPR001878">
    <property type="entry name" value="Znf_CCHC"/>
</dbReference>
<accession>A0A0L0FPA0</accession>
<dbReference type="InterPro" id="IPR035979">
    <property type="entry name" value="RBD_domain_sf"/>
</dbReference>
<feature type="region of interest" description="Disordered" evidence="3">
    <location>
        <begin position="79"/>
        <end position="182"/>
    </location>
</feature>
<feature type="domain" description="CCHC-type" evidence="5">
    <location>
        <begin position="217"/>
        <end position="230"/>
    </location>
</feature>
<sequence length="761" mass="82292">MMESHIMVISGLGSGTVQQDDLVELLKSEELEFVHMEMESEERATVEFMDSQQGDEAIKKLNGYDLMGQTLVACWSNDASEENVKSDTREADVEEAATPMDADEPREENGQESGKESKAAGGSPNITARSSDDWRERSGRSDWKADSTGDQGNFEREARKEDGDERRDSRDDRRGVDDRRGGGRDQRCYNCDGIGHISRECTGPRREGAGGGGSGNCYNCGKSGHISRDCVEPRDPNSSRQDDRMCYNCNQSGHISRECPKGGGGGGGGRACYNCNRTGHISRDCPEGRGGGGGGKGYGGGGGNGGAGGSDQRCYNCNRTGHISRECPEGPRPRGACYNCGSEGHISRDCEASNGGGRGMGSISGARGRSRSPRRRDDDRRGGGDRYDVRDDRYNSRGGGGDRYDSRGGGGDRYDSRGGGGERYDSRGGGDRYDSRGGGDRYETSRAGSDRRGGERFDDRRGGGGGIYESGRGGSGRSDGRRDAGRRYESQVQSDLRYASYGVGRAADREKGRGGVGRGGYDDADYGHPAEDPRRDSGWNVGVSGGVRMDDRLGERYGGLIDDARRYRRDGRSRGFSPEPVRDMGRAAGGEWDRSRRAASGGNSMGGVGVRDSYDDRGRDSTREEKDHFRSTHLSDSARRTSHGVGSSRYVDDRSEEYSAFARDPLVTGEDRYRNTSVIGPPGRDSYNVRGDVGGSTKAGAANIGSSLEYGGSGMIDERNTQRDMGRSARGAEYSSRGRVDEYESRGSQGHNRYVHISRMM</sequence>
<dbReference type="eggNOG" id="KOG4400">
    <property type="taxonomic scope" value="Eukaryota"/>
</dbReference>
<dbReference type="GO" id="GO:0003723">
    <property type="term" value="F:RNA binding"/>
    <property type="evidence" value="ECO:0007669"/>
    <property type="project" value="UniProtKB-UniRule"/>
</dbReference>
<keyword evidence="2" id="KW-0694">RNA-binding</keyword>
<feature type="region of interest" description="Disordered" evidence="3">
    <location>
        <begin position="351"/>
        <end position="551"/>
    </location>
</feature>
<feature type="compositionally biased region" description="Basic and acidic residues" evidence="3">
    <location>
        <begin position="82"/>
        <end position="91"/>
    </location>
</feature>
<feature type="domain" description="CCHC-type" evidence="5">
    <location>
        <begin position="337"/>
        <end position="350"/>
    </location>
</feature>
<feature type="compositionally biased region" description="Basic and acidic residues" evidence="3">
    <location>
        <begin position="525"/>
        <end position="537"/>
    </location>
</feature>
<dbReference type="InterPro" id="IPR000504">
    <property type="entry name" value="RRM_dom"/>
</dbReference>
<feature type="region of interest" description="Disordered" evidence="3">
    <location>
        <begin position="672"/>
        <end position="761"/>
    </location>
</feature>
<feature type="compositionally biased region" description="Basic and acidic residues" evidence="3">
    <location>
        <begin position="130"/>
        <end position="182"/>
    </location>
</feature>
<evidence type="ECO:0000313" key="7">
    <source>
        <dbReference type="Proteomes" id="UP000054560"/>
    </source>
</evidence>
<gene>
    <name evidence="6" type="ORF">SARC_09751</name>
</gene>
<evidence type="ECO:0000313" key="6">
    <source>
        <dbReference type="EMBL" id="KNC77803.1"/>
    </source>
</evidence>
<feature type="compositionally biased region" description="Gly residues" evidence="3">
    <location>
        <begin position="463"/>
        <end position="477"/>
    </location>
</feature>
<keyword evidence="1" id="KW-0479">Metal-binding</keyword>
<feature type="compositionally biased region" description="Basic and acidic residues" evidence="3">
    <location>
        <begin position="612"/>
        <end position="630"/>
    </location>
</feature>
<name>A0A0L0FPA0_9EUKA</name>
<reference evidence="6 7" key="1">
    <citation type="submission" date="2011-02" db="EMBL/GenBank/DDBJ databases">
        <title>The Genome Sequence of Sphaeroforma arctica JP610.</title>
        <authorList>
            <consortium name="The Broad Institute Genome Sequencing Platform"/>
            <person name="Russ C."/>
            <person name="Cuomo C."/>
            <person name="Young S.K."/>
            <person name="Zeng Q."/>
            <person name="Gargeya S."/>
            <person name="Alvarado L."/>
            <person name="Berlin A."/>
            <person name="Chapman S.B."/>
            <person name="Chen Z."/>
            <person name="Freedman E."/>
            <person name="Gellesch M."/>
            <person name="Goldberg J."/>
            <person name="Griggs A."/>
            <person name="Gujja S."/>
            <person name="Heilman E."/>
            <person name="Heiman D."/>
            <person name="Howarth C."/>
            <person name="Mehta T."/>
            <person name="Neiman D."/>
            <person name="Pearson M."/>
            <person name="Roberts A."/>
            <person name="Saif S."/>
            <person name="Shea T."/>
            <person name="Shenoy N."/>
            <person name="Sisk P."/>
            <person name="Stolte C."/>
            <person name="Sykes S."/>
            <person name="White J."/>
            <person name="Yandava C."/>
            <person name="Burger G."/>
            <person name="Gray M.W."/>
            <person name="Holland P.W.H."/>
            <person name="King N."/>
            <person name="Lang F.B.F."/>
            <person name="Roger A.J."/>
            <person name="Ruiz-Trillo I."/>
            <person name="Haas B."/>
            <person name="Nusbaum C."/>
            <person name="Birren B."/>
        </authorList>
    </citation>
    <scope>NUCLEOTIDE SEQUENCE [LARGE SCALE GENOMIC DNA]</scope>
    <source>
        <strain evidence="6 7">JP610</strain>
    </source>
</reference>
<dbReference type="Gene3D" id="4.10.60.10">
    <property type="entry name" value="Zinc finger, CCHC-type"/>
    <property type="match status" value="6"/>
</dbReference>
<feature type="region of interest" description="Disordered" evidence="3">
    <location>
        <begin position="565"/>
        <end position="651"/>
    </location>
</feature>
<feature type="domain" description="RRM" evidence="4">
    <location>
        <begin position="5"/>
        <end position="78"/>
    </location>
</feature>
<keyword evidence="1" id="KW-0862">Zinc</keyword>
<dbReference type="SUPFAM" id="SSF54928">
    <property type="entry name" value="RNA-binding domain, RBD"/>
    <property type="match status" value="1"/>
</dbReference>
<keyword evidence="7" id="KW-1185">Reference proteome</keyword>
<dbReference type="Gene3D" id="3.30.70.330">
    <property type="match status" value="1"/>
</dbReference>
<feature type="domain" description="CCHC-type" evidence="5">
    <location>
        <begin position="187"/>
        <end position="201"/>
    </location>
</feature>
<protein>
    <submittedName>
        <fullName evidence="6">Uncharacterized protein</fullName>
    </submittedName>
</protein>
<dbReference type="InterPro" id="IPR036875">
    <property type="entry name" value="Znf_CCHC_sf"/>
</dbReference>
<dbReference type="AlphaFoldDB" id="A0A0L0FPA0"/>
<dbReference type="Proteomes" id="UP000054560">
    <property type="component" value="Unassembled WGS sequence"/>
</dbReference>
<feature type="compositionally biased region" description="Basic and acidic residues" evidence="3">
    <location>
        <begin position="580"/>
        <end position="596"/>
    </location>
</feature>
<proteinExistence type="predicted"/>
<dbReference type="PROSITE" id="PS50158">
    <property type="entry name" value="ZF_CCHC"/>
    <property type="match status" value="6"/>
</dbReference>
<dbReference type="Pfam" id="PF00098">
    <property type="entry name" value="zf-CCHC"/>
    <property type="match status" value="6"/>
</dbReference>
<feature type="compositionally biased region" description="Basic and acidic residues" evidence="3">
    <location>
        <begin position="375"/>
        <end position="462"/>
    </location>
</feature>
<evidence type="ECO:0000256" key="2">
    <source>
        <dbReference type="PROSITE-ProRule" id="PRU00176"/>
    </source>
</evidence>
<dbReference type="SMART" id="SM00343">
    <property type="entry name" value="ZnF_C2HC"/>
    <property type="match status" value="6"/>
</dbReference>
<dbReference type="OrthoDB" id="3267956at2759"/>
<feature type="domain" description="CCHC-type" evidence="5">
    <location>
        <begin position="246"/>
        <end position="261"/>
    </location>
</feature>
<evidence type="ECO:0000259" key="4">
    <source>
        <dbReference type="PROSITE" id="PS50102"/>
    </source>
</evidence>
<dbReference type="FunFam" id="4.10.60.10:FF:000034">
    <property type="entry name" value="Universal minicircle sequence binding protein (UMSBP), putative"/>
    <property type="match status" value="1"/>
</dbReference>
<dbReference type="SUPFAM" id="SSF57756">
    <property type="entry name" value="Retrovirus zinc finger-like domains"/>
    <property type="match status" value="3"/>
</dbReference>
<feature type="compositionally biased region" description="Basic and acidic residues" evidence="3">
    <location>
        <begin position="478"/>
        <end position="489"/>
    </location>
</feature>
<dbReference type="PANTHER" id="PTHR46565">
    <property type="entry name" value="COLD SHOCK DOMAIN PROTEIN 2"/>
    <property type="match status" value="1"/>
</dbReference>
<dbReference type="InterPro" id="IPR012677">
    <property type="entry name" value="Nucleotide-bd_a/b_plait_sf"/>
</dbReference>
<feature type="compositionally biased region" description="Basic and acidic residues" evidence="3">
    <location>
        <begin position="107"/>
        <end position="118"/>
    </location>
</feature>
<feature type="compositionally biased region" description="Basic and acidic residues" evidence="3">
    <location>
        <begin position="716"/>
        <end position="727"/>
    </location>
</feature>
<organism evidence="6 7">
    <name type="scientific">Sphaeroforma arctica JP610</name>
    <dbReference type="NCBI Taxonomy" id="667725"/>
    <lineage>
        <taxon>Eukaryota</taxon>
        <taxon>Ichthyosporea</taxon>
        <taxon>Ichthyophonida</taxon>
        <taxon>Sphaeroforma</taxon>
    </lineage>
</organism>
<dbReference type="EMBL" id="KQ242627">
    <property type="protein sequence ID" value="KNC77803.1"/>
    <property type="molecule type" value="Genomic_DNA"/>
</dbReference>
<evidence type="ECO:0000256" key="3">
    <source>
        <dbReference type="SAM" id="MobiDB-lite"/>
    </source>
</evidence>